<dbReference type="Proteomes" id="UP001589646">
    <property type="component" value="Unassembled WGS sequence"/>
</dbReference>
<name>A0ABV5Q1B4_9ACTN</name>
<proteinExistence type="predicted"/>
<protein>
    <submittedName>
        <fullName evidence="1">Uncharacterized protein</fullName>
    </submittedName>
</protein>
<evidence type="ECO:0000313" key="2">
    <source>
        <dbReference type="Proteomes" id="UP001589646"/>
    </source>
</evidence>
<comment type="caution">
    <text evidence="1">The sequence shown here is derived from an EMBL/GenBank/DDBJ whole genome shotgun (WGS) entry which is preliminary data.</text>
</comment>
<keyword evidence="2" id="KW-1185">Reference proteome</keyword>
<evidence type="ECO:0000313" key="1">
    <source>
        <dbReference type="EMBL" id="MFB9529232.1"/>
    </source>
</evidence>
<dbReference type="EMBL" id="JBHMCE010000006">
    <property type="protein sequence ID" value="MFB9529232.1"/>
    <property type="molecule type" value="Genomic_DNA"/>
</dbReference>
<organism evidence="1 2">
    <name type="scientific">Nonomuraea roseola</name>
    <dbReference type="NCBI Taxonomy" id="46179"/>
    <lineage>
        <taxon>Bacteria</taxon>
        <taxon>Bacillati</taxon>
        <taxon>Actinomycetota</taxon>
        <taxon>Actinomycetes</taxon>
        <taxon>Streptosporangiales</taxon>
        <taxon>Streptosporangiaceae</taxon>
        <taxon>Nonomuraea</taxon>
    </lineage>
</organism>
<gene>
    <name evidence="1" type="ORF">ACFFRN_21710</name>
</gene>
<dbReference type="RefSeq" id="WP_346128689.1">
    <property type="nucleotide sequence ID" value="NZ_BAAAXC010000015.1"/>
</dbReference>
<accession>A0ABV5Q1B4</accession>
<sequence length="42" mass="4566">MNENFLYVFKGGPLRGPPGALVGKRARLRLFGRSGHAPPYAP</sequence>
<reference evidence="1 2" key="1">
    <citation type="submission" date="2024-09" db="EMBL/GenBank/DDBJ databases">
        <authorList>
            <person name="Sun Q."/>
            <person name="Mori K."/>
        </authorList>
    </citation>
    <scope>NUCLEOTIDE SEQUENCE [LARGE SCALE GENOMIC DNA]</scope>
    <source>
        <strain evidence="1 2">JCM 3323</strain>
    </source>
</reference>